<dbReference type="GO" id="GO:0032977">
    <property type="term" value="F:membrane insertase activity"/>
    <property type="evidence" value="ECO:0007669"/>
    <property type="project" value="InterPro"/>
</dbReference>
<evidence type="ECO:0000313" key="12">
    <source>
        <dbReference type="EMBL" id="OGF87501.1"/>
    </source>
</evidence>
<comment type="subcellular location">
    <subcellularLocation>
        <location evidence="1">Cell membrane</location>
        <topology evidence="1">Multi-pass membrane protein</topology>
    </subcellularLocation>
    <subcellularLocation>
        <location evidence="9">Membrane</location>
        <topology evidence="9">Multi-pass membrane protein</topology>
    </subcellularLocation>
</comment>
<protein>
    <recommendedName>
        <fullName evidence="11">Membrane insertase YidC/Oxa/ALB C-terminal domain-containing protein</fullName>
    </recommendedName>
</protein>
<keyword evidence="7 10" id="KW-0472">Membrane</keyword>
<evidence type="ECO:0000259" key="11">
    <source>
        <dbReference type="Pfam" id="PF02096"/>
    </source>
</evidence>
<evidence type="ECO:0000256" key="4">
    <source>
        <dbReference type="ARBA" id="ARBA00022692"/>
    </source>
</evidence>
<keyword evidence="4 9" id="KW-0812">Transmembrane</keyword>
<dbReference type="GO" id="GO:0005886">
    <property type="term" value="C:plasma membrane"/>
    <property type="evidence" value="ECO:0007669"/>
    <property type="project" value="UniProtKB-SubCell"/>
</dbReference>
<dbReference type="PANTHER" id="PTHR12428">
    <property type="entry name" value="OXA1"/>
    <property type="match status" value="1"/>
</dbReference>
<sequence>MSLLKTLFHEIFYLPLLNALVFLTSILPGHDLGLAVILLTALIRTLMFPMTHKMLRTQNAMKRIEPEVKKIYEEKKNREEQAKALMELYKKHGINPLSGFFMLLIQLPLLIAMYRVFWRGIPFNASEIYKFLDASGPINMLFLGLMPLTEASVGMAALAAISQFWQAKLAMPASPADGPIKSDMGRAMQWQMLYVFPILIFVISFKLPAAVSLYWTAMNVFAIVHEAVVRRKARRPASYGGK</sequence>
<gene>
    <name evidence="12" type="ORF">A3B19_02885</name>
</gene>
<keyword evidence="8" id="KW-0143">Chaperone</keyword>
<comment type="caution">
    <text evidence="12">The sequence shown here is derived from an EMBL/GenBank/DDBJ whole genome shotgun (WGS) entry which is preliminary data.</text>
</comment>
<name>A0A1F5XJ55_9BACT</name>
<dbReference type="GO" id="GO:0051205">
    <property type="term" value="P:protein insertion into membrane"/>
    <property type="evidence" value="ECO:0007669"/>
    <property type="project" value="TreeGrafter"/>
</dbReference>
<dbReference type="EMBL" id="MFIF01000005">
    <property type="protein sequence ID" value="OGF87501.1"/>
    <property type="molecule type" value="Genomic_DNA"/>
</dbReference>
<keyword evidence="2" id="KW-0813">Transport</keyword>
<dbReference type="NCBIfam" id="TIGR03592">
    <property type="entry name" value="yidC_oxa1_cterm"/>
    <property type="match status" value="1"/>
</dbReference>
<keyword evidence="5" id="KW-0653">Protein transport</keyword>
<feature type="transmembrane region" description="Helical" evidence="10">
    <location>
        <begin position="190"/>
        <end position="207"/>
    </location>
</feature>
<evidence type="ECO:0000256" key="8">
    <source>
        <dbReference type="ARBA" id="ARBA00023186"/>
    </source>
</evidence>
<dbReference type="InterPro" id="IPR028055">
    <property type="entry name" value="YidC/Oxa/ALB_C"/>
</dbReference>
<dbReference type="Proteomes" id="UP000177346">
    <property type="component" value="Unassembled WGS sequence"/>
</dbReference>
<feature type="domain" description="Membrane insertase YidC/Oxa/ALB C-terminal" evidence="11">
    <location>
        <begin position="33"/>
        <end position="230"/>
    </location>
</feature>
<feature type="transmembrane region" description="Helical" evidence="10">
    <location>
        <begin position="32"/>
        <end position="51"/>
    </location>
</feature>
<evidence type="ECO:0000256" key="3">
    <source>
        <dbReference type="ARBA" id="ARBA00022475"/>
    </source>
</evidence>
<evidence type="ECO:0000256" key="10">
    <source>
        <dbReference type="SAM" id="Phobius"/>
    </source>
</evidence>
<keyword evidence="6 10" id="KW-1133">Transmembrane helix</keyword>
<dbReference type="InterPro" id="IPR047196">
    <property type="entry name" value="YidC_ALB_C"/>
</dbReference>
<dbReference type="AlphaFoldDB" id="A0A1F5XJ55"/>
<feature type="transmembrane region" description="Helical" evidence="10">
    <location>
        <begin position="7"/>
        <end position="26"/>
    </location>
</feature>
<evidence type="ECO:0000256" key="2">
    <source>
        <dbReference type="ARBA" id="ARBA00022448"/>
    </source>
</evidence>
<dbReference type="PANTHER" id="PTHR12428:SF65">
    <property type="entry name" value="CYTOCHROME C OXIDASE ASSEMBLY PROTEIN COX18, MITOCHONDRIAL"/>
    <property type="match status" value="1"/>
</dbReference>
<dbReference type="CDD" id="cd20070">
    <property type="entry name" value="5TM_YidC_Alb3"/>
    <property type="match status" value="1"/>
</dbReference>
<dbReference type="Pfam" id="PF02096">
    <property type="entry name" value="60KD_IMP"/>
    <property type="match status" value="1"/>
</dbReference>
<accession>A0A1F5XJ55</accession>
<evidence type="ECO:0000256" key="6">
    <source>
        <dbReference type="ARBA" id="ARBA00022989"/>
    </source>
</evidence>
<evidence type="ECO:0000256" key="1">
    <source>
        <dbReference type="ARBA" id="ARBA00004651"/>
    </source>
</evidence>
<comment type="similarity">
    <text evidence="9">Belongs to the OXA1/ALB3/YidC family.</text>
</comment>
<evidence type="ECO:0000256" key="7">
    <source>
        <dbReference type="ARBA" id="ARBA00023136"/>
    </source>
</evidence>
<dbReference type="InterPro" id="IPR001708">
    <property type="entry name" value="YidC/ALB3/OXA1/COX18"/>
</dbReference>
<proteinExistence type="inferred from homology"/>
<evidence type="ECO:0000256" key="9">
    <source>
        <dbReference type="RuleBase" id="RU003945"/>
    </source>
</evidence>
<dbReference type="GO" id="GO:0015031">
    <property type="term" value="P:protein transport"/>
    <property type="evidence" value="ECO:0007669"/>
    <property type="project" value="UniProtKB-KW"/>
</dbReference>
<evidence type="ECO:0000256" key="5">
    <source>
        <dbReference type="ARBA" id="ARBA00022927"/>
    </source>
</evidence>
<keyword evidence="3" id="KW-1003">Cell membrane</keyword>
<evidence type="ECO:0000313" key="13">
    <source>
        <dbReference type="Proteomes" id="UP000177346"/>
    </source>
</evidence>
<reference evidence="12 13" key="1">
    <citation type="journal article" date="2016" name="Nat. Commun.">
        <title>Thousands of microbial genomes shed light on interconnected biogeochemical processes in an aquifer system.</title>
        <authorList>
            <person name="Anantharaman K."/>
            <person name="Brown C.T."/>
            <person name="Hug L.A."/>
            <person name="Sharon I."/>
            <person name="Castelle C.J."/>
            <person name="Probst A.J."/>
            <person name="Thomas B.C."/>
            <person name="Singh A."/>
            <person name="Wilkins M.J."/>
            <person name="Karaoz U."/>
            <person name="Brodie E.L."/>
            <person name="Williams K.H."/>
            <person name="Hubbard S.S."/>
            <person name="Banfield J.F."/>
        </authorList>
    </citation>
    <scope>NUCLEOTIDE SEQUENCE [LARGE SCALE GENOMIC DNA]</scope>
</reference>
<organism evidence="12 13">
    <name type="scientific">Candidatus Giovannonibacteria bacterium RIFCSPLOWO2_01_FULL_46_32</name>
    <dbReference type="NCBI Taxonomy" id="1798353"/>
    <lineage>
        <taxon>Bacteria</taxon>
        <taxon>Candidatus Giovannoniibacteriota</taxon>
    </lineage>
</organism>
<feature type="transmembrane region" description="Helical" evidence="10">
    <location>
        <begin position="97"/>
        <end position="118"/>
    </location>
</feature>
<feature type="transmembrane region" description="Helical" evidence="10">
    <location>
        <begin position="138"/>
        <end position="161"/>
    </location>
</feature>